<dbReference type="eggNOG" id="COG0438">
    <property type="taxonomic scope" value="Bacteria"/>
</dbReference>
<gene>
    <name evidence="2" type="ORF">MC7420_918</name>
</gene>
<keyword evidence="3" id="KW-1185">Reference proteome</keyword>
<feature type="domain" description="Glycosyl transferase family 1" evidence="1">
    <location>
        <begin position="171"/>
        <end position="355"/>
    </location>
</feature>
<dbReference type="RefSeq" id="WP_006106610.1">
    <property type="nucleotide sequence ID" value="NZ_DS989887.1"/>
</dbReference>
<reference evidence="2 3" key="1">
    <citation type="submission" date="2008-07" db="EMBL/GenBank/DDBJ databases">
        <authorList>
            <person name="Tandeau de Marsac N."/>
            <person name="Ferriera S."/>
            <person name="Johnson J."/>
            <person name="Kravitz S."/>
            <person name="Beeson K."/>
            <person name="Sutton G."/>
            <person name="Rogers Y.-H."/>
            <person name="Friedman R."/>
            <person name="Frazier M."/>
            <person name="Venter J.C."/>
        </authorList>
    </citation>
    <scope>NUCLEOTIDE SEQUENCE [LARGE SCALE GENOMIC DNA]</scope>
    <source>
        <strain evidence="2 3">PCC 7420</strain>
    </source>
</reference>
<evidence type="ECO:0000259" key="1">
    <source>
        <dbReference type="Pfam" id="PF00534"/>
    </source>
</evidence>
<dbReference type="HOGENOM" id="CLU_051134_0_0_3"/>
<dbReference type="AlphaFoldDB" id="B4W5D3"/>
<accession>B4W5D3</accession>
<evidence type="ECO:0000313" key="2">
    <source>
        <dbReference type="EMBL" id="EDX70599.1"/>
    </source>
</evidence>
<proteinExistence type="predicted"/>
<protein>
    <submittedName>
        <fullName evidence="2">Glycosyl transferase, group 1 family protein</fullName>
    </submittedName>
</protein>
<dbReference type="GO" id="GO:0016757">
    <property type="term" value="F:glycosyltransferase activity"/>
    <property type="evidence" value="ECO:0007669"/>
    <property type="project" value="InterPro"/>
</dbReference>
<dbReference type="EMBL" id="DS989887">
    <property type="protein sequence ID" value="EDX70599.1"/>
    <property type="molecule type" value="Genomic_DNA"/>
</dbReference>
<sequence>MTPKIKVGFHLENKGHPQVDLRIPEKGNPGIGGTQFTTLATAYYLNQLYPDQLEILLLANHLELFPPSLSVCHAESLVDAAIKSEKEGCDIFIFKSAGGGDQIYDQLRKLKIKAVARSNNTPDRSKLNQIADCSQIKAHVCVGHEQLDLLRDHRVFPKSTRIFNPFNVEYFKPKTDIVKSGNTVVFVGNIIYSKGFHHLARVWKKIIQAKSDAKLVVIGSGQLYDRNQLLGKWGVAEEAYEAKWIRPFLSDENGNLLDSVNFLGLLGEEKIGILQQADVGVANPSGLTETFCSVAVEFQACGTPVVSGANGGLLDTVIHGKTGLLGHNDRDLVRNILYLLNNPSIAQQFGENGLKFVQEKFDYRENARQWLALFIDIDHDRLPQQPAMKPNYMYNAKFIRESMRIMKQFMPFLHPAPALIEIKPLLKTYLKKIK</sequence>
<dbReference type="PANTHER" id="PTHR45947">
    <property type="entry name" value="SULFOQUINOVOSYL TRANSFERASE SQD2"/>
    <property type="match status" value="1"/>
</dbReference>
<evidence type="ECO:0000313" key="3">
    <source>
        <dbReference type="Proteomes" id="UP000003835"/>
    </source>
</evidence>
<keyword evidence="2" id="KW-0808">Transferase</keyword>
<dbReference type="Gene3D" id="3.40.50.2000">
    <property type="entry name" value="Glycogen Phosphorylase B"/>
    <property type="match status" value="2"/>
</dbReference>
<dbReference type="InterPro" id="IPR001296">
    <property type="entry name" value="Glyco_trans_1"/>
</dbReference>
<dbReference type="Proteomes" id="UP000003835">
    <property type="component" value="Unassembled WGS sequence"/>
</dbReference>
<dbReference type="STRING" id="118168.MC7420_918"/>
<dbReference type="PANTHER" id="PTHR45947:SF3">
    <property type="entry name" value="SULFOQUINOVOSYL TRANSFERASE SQD2"/>
    <property type="match status" value="1"/>
</dbReference>
<name>B4W5D3_9CYAN</name>
<dbReference type="Pfam" id="PF00534">
    <property type="entry name" value="Glycos_transf_1"/>
    <property type="match status" value="1"/>
</dbReference>
<dbReference type="OrthoDB" id="9801573at2"/>
<organism evidence="2 3">
    <name type="scientific">Coleofasciculus chthonoplastes PCC 7420</name>
    <dbReference type="NCBI Taxonomy" id="118168"/>
    <lineage>
        <taxon>Bacteria</taxon>
        <taxon>Bacillati</taxon>
        <taxon>Cyanobacteriota</taxon>
        <taxon>Cyanophyceae</taxon>
        <taxon>Coleofasciculales</taxon>
        <taxon>Coleofasciculaceae</taxon>
        <taxon>Coleofasciculus</taxon>
    </lineage>
</organism>
<dbReference type="InterPro" id="IPR050194">
    <property type="entry name" value="Glycosyltransferase_grp1"/>
</dbReference>
<dbReference type="SUPFAM" id="SSF53756">
    <property type="entry name" value="UDP-Glycosyltransferase/glycogen phosphorylase"/>
    <property type="match status" value="1"/>
</dbReference>
<dbReference type="CDD" id="cd03801">
    <property type="entry name" value="GT4_PimA-like"/>
    <property type="match status" value="1"/>
</dbReference>